<dbReference type="PANTHER" id="PTHR28244">
    <property type="entry name" value="RNA POLYMERASE I-SPECIFIC TRANSCRIPTION INITIATION FACTOR RRN11"/>
    <property type="match status" value="1"/>
</dbReference>
<dbReference type="GO" id="GO:0070860">
    <property type="term" value="C:RNA polymerase I core factor complex"/>
    <property type="evidence" value="ECO:0007669"/>
    <property type="project" value="TreeGrafter"/>
</dbReference>
<evidence type="ECO:0000313" key="4">
    <source>
        <dbReference type="Proteomes" id="UP000078240"/>
    </source>
</evidence>
<dbReference type="PANTHER" id="PTHR28244:SF1">
    <property type="entry name" value="RNA POLYMERASE I-SPECIFIC TRANSCRIPTION INITIATION FACTOR RRN11"/>
    <property type="match status" value="1"/>
</dbReference>
<dbReference type="GO" id="GO:0042790">
    <property type="term" value="P:nucleolar large rRNA transcription by RNA polymerase I"/>
    <property type="evidence" value="ECO:0007669"/>
    <property type="project" value="TreeGrafter"/>
</dbReference>
<feature type="compositionally biased region" description="Basic and acidic residues" evidence="1">
    <location>
        <begin position="285"/>
        <end position="298"/>
    </location>
</feature>
<evidence type="ECO:0000313" key="3">
    <source>
        <dbReference type="EMBL" id="OAQ86743.1"/>
    </source>
</evidence>
<feature type="compositionally biased region" description="Polar residues" evidence="1">
    <location>
        <begin position="264"/>
        <end position="275"/>
    </location>
</feature>
<organism evidence="3 4">
    <name type="scientific">Purpureocillium lilacinum</name>
    <name type="common">Paecilomyces lilacinus</name>
    <dbReference type="NCBI Taxonomy" id="33203"/>
    <lineage>
        <taxon>Eukaryota</taxon>
        <taxon>Fungi</taxon>
        <taxon>Dikarya</taxon>
        <taxon>Ascomycota</taxon>
        <taxon>Pezizomycotina</taxon>
        <taxon>Sordariomycetes</taxon>
        <taxon>Hypocreomycetidae</taxon>
        <taxon>Hypocreales</taxon>
        <taxon>Ophiocordycipitaceae</taxon>
        <taxon>Purpureocillium</taxon>
    </lineage>
</organism>
<feature type="compositionally biased region" description="Polar residues" evidence="1">
    <location>
        <begin position="121"/>
        <end position="141"/>
    </location>
</feature>
<accession>A0A179HB63</accession>
<dbReference type="Proteomes" id="UP000078240">
    <property type="component" value="Unassembled WGS sequence"/>
</dbReference>
<dbReference type="EMBL" id="LSBH01000001">
    <property type="protein sequence ID" value="OAQ86743.1"/>
    <property type="molecule type" value="Genomic_DNA"/>
</dbReference>
<dbReference type="InterPro" id="IPR029178">
    <property type="entry name" value="Ecm11_C"/>
</dbReference>
<name>A0A179HB63_PURLI</name>
<feature type="compositionally biased region" description="Basic residues" evidence="1">
    <location>
        <begin position="217"/>
        <end position="227"/>
    </location>
</feature>
<sequence length="483" mass="54598">MGYKDKSSRLAAFVRGSSDSGIAAATAPASTAPANPNVEAPDEKHPSTPRRRPSAQSRQQLADAVKMPIPIHPRNPAPVLHEPKAEAGQGKLQSPRRNMLPPSSFPPVPRDSDSNHGDIFSGSQLGDNFMNSGLSTPQNEPDNLDEEVTPTAKRREQTVEIPLEDLARHSLVQRSSSFVVNEEGRVAVIDGNRRRIPPQMMDGFRDDGEDTFEHKRPPARHTFHHRFPVMPNPPTTVRPARVKKPPAPGLPPKIIEEADEEHSPVTSEESASWPEQRTRDHHRSRPYDHGWDGNHELQNDFGSPPQSVPEPRVAQEPTRRPSVAPPMQPRLPQQHHSRDRKRRQPSAEYDDNMLSSMTYKDLQDEPFDGGDARPNGLNGRELAAKLPSKLAQYRHLSDREQSQMFASLSMEDWETAGDWFVDQFTNIMQRLKQARRDKRRLIRDFENEAAVREEAVRLRSDTIDRQLAKMRQDGLRVVQDKIT</sequence>
<dbReference type="OrthoDB" id="5346740at2759"/>
<evidence type="ECO:0000259" key="2">
    <source>
        <dbReference type="Pfam" id="PF15463"/>
    </source>
</evidence>
<protein>
    <submittedName>
        <fullName evidence="3">Extracellular mutant protein 11 domain-containing protein</fullName>
    </submittedName>
</protein>
<feature type="region of interest" description="Disordered" evidence="1">
    <location>
        <begin position="190"/>
        <end position="354"/>
    </location>
</feature>
<feature type="domain" description="Extracellular mutant protein 11 C-terminal" evidence="2">
    <location>
        <begin position="348"/>
        <end position="477"/>
    </location>
</feature>
<feature type="compositionally biased region" description="Basic and acidic residues" evidence="1">
    <location>
        <begin position="203"/>
        <end position="216"/>
    </location>
</feature>
<feature type="region of interest" description="Disordered" evidence="1">
    <location>
        <begin position="17"/>
        <end position="155"/>
    </location>
</feature>
<dbReference type="AlphaFoldDB" id="A0A179HB63"/>
<proteinExistence type="predicted"/>
<gene>
    <name evidence="3" type="ORF">VFPBJ_00783</name>
</gene>
<dbReference type="GO" id="GO:0017025">
    <property type="term" value="F:TBP-class protein binding"/>
    <property type="evidence" value="ECO:0007669"/>
    <property type="project" value="TreeGrafter"/>
</dbReference>
<comment type="caution">
    <text evidence="3">The sequence shown here is derived from an EMBL/GenBank/DDBJ whole genome shotgun (WGS) entry which is preliminary data.</text>
</comment>
<reference evidence="3 4" key="1">
    <citation type="submission" date="2016-01" db="EMBL/GenBank/DDBJ databases">
        <title>Biosynthesis of antibiotic leucinostatins and their inhibition on Phytophthora in bio-control Purpureocillium lilacinum.</title>
        <authorList>
            <person name="Wang G."/>
            <person name="Liu Z."/>
            <person name="Lin R."/>
            <person name="Li E."/>
            <person name="Mao Z."/>
            <person name="Ling J."/>
            <person name="Yin W."/>
            <person name="Xie B."/>
        </authorList>
    </citation>
    <scope>NUCLEOTIDE SEQUENCE [LARGE SCALE GENOMIC DNA]</scope>
    <source>
        <strain evidence="3">PLBJ-1</strain>
    </source>
</reference>
<feature type="compositionally biased region" description="Basic residues" evidence="1">
    <location>
        <begin position="333"/>
        <end position="344"/>
    </location>
</feature>
<dbReference type="Pfam" id="PF15463">
    <property type="entry name" value="ECM11"/>
    <property type="match status" value="1"/>
</dbReference>
<dbReference type="GO" id="GO:0001164">
    <property type="term" value="F:RNA polymerase I core promoter sequence-specific DNA binding"/>
    <property type="evidence" value="ECO:0007669"/>
    <property type="project" value="TreeGrafter"/>
</dbReference>
<dbReference type="InterPro" id="IPR053029">
    <property type="entry name" value="RNA_pol_I-specific_init_factor"/>
</dbReference>
<evidence type="ECO:0000256" key="1">
    <source>
        <dbReference type="SAM" id="MobiDB-lite"/>
    </source>
</evidence>
<feature type="compositionally biased region" description="Low complexity" evidence="1">
    <location>
        <begin position="23"/>
        <end position="37"/>
    </location>
</feature>